<organism evidence="2 3">
    <name type="scientific">Schizothecium vesticola</name>
    <dbReference type="NCBI Taxonomy" id="314040"/>
    <lineage>
        <taxon>Eukaryota</taxon>
        <taxon>Fungi</taxon>
        <taxon>Dikarya</taxon>
        <taxon>Ascomycota</taxon>
        <taxon>Pezizomycotina</taxon>
        <taxon>Sordariomycetes</taxon>
        <taxon>Sordariomycetidae</taxon>
        <taxon>Sordariales</taxon>
        <taxon>Schizotheciaceae</taxon>
        <taxon>Schizothecium</taxon>
    </lineage>
</organism>
<accession>A0AA40K529</accession>
<name>A0AA40K529_9PEZI</name>
<feature type="region of interest" description="Disordered" evidence="1">
    <location>
        <begin position="1"/>
        <end position="40"/>
    </location>
</feature>
<gene>
    <name evidence="2" type="ORF">B0T18DRAFT_411144</name>
</gene>
<feature type="compositionally biased region" description="Low complexity" evidence="1">
    <location>
        <begin position="23"/>
        <end position="34"/>
    </location>
</feature>
<dbReference type="AlphaFoldDB" id="A0AA40K529"/>
<keyword evidence="3" id="KW-1185">Reference proteome</keyword>
<dbReference type="EMBL" id="JAUKUD010000004">
    <property type="protein sequence ID" value="KAK0746236.1"/>
    <property type="molecule type" value="Genomic_DNA"/>
</dbReference>
<evidence type="ECO:0000313" key="2">
    <source>
        <dbReference type="EMBL" id="KAK0746236.1"/>
    </source>
</evidence>
<comment type="caution">
    <text evidence="2">The sequence shown here is derived from an EMBL/GenBank/DDBJ whole genome shotgun (WGS) entry which is preliminary data.</text>
</comment>
<protein>
    <submittedName>
        <fullName evidence="2">Uncharacterized protein</fullName>
    </submittedName>
</protein>
<sequence>MNMDEVMSDVPDTGTSSHGYVATNNSNNTPSGSGDDAPTWNTKKFRDECLNIKSRMLDVNFSFSSSL</sequence>
<evidence type="ECO:0000256" key="1">
    <source>
        <dbReference type="SAM" id="MobiDB-lite"/>
    </source>
</evidence>
<proteinExistence type="predicted"/>
<evidence type="ECO:0000313" key="3">
    <source>
        <dbReference type="Proteomes" id="UP001172155"/>
    </source>
</evidence>
<reference evidence="2" key="1">
    <citation type="submission" date="2023-06" db="EMBL/GenBank/DDBJ databases">
        <title>Genome-scale phylogeny and comparative genomics of the fungal order Sordariales.</title>
        <authorList>
            <consortium name="Lawrence Berkeley National Laboratory"/>
            <person name="Hensen N."/>
            <person name="Bonometti L."/>
            <person name="Westerberg I."/>
            <person name="Brannstrom I.O."/>
            <person name="Guillou S."/>
            <person name="Cros-Aarteil S."/>
            <person name="Calhoun S."/>
            <person name="Haridas S."/>
            <person name="Kuo A."/>
            <person name="Mondo S."/>
            <person name="Pangilinan J."/>
            <person name="Riley R."/>
            <person name="LaButti K."/>
            <person name="Andreopoulos B."/>
            <person name="Lipzen A."/>
            <person name="Chen C."/>
            <person name="Yanf M."/>
            <person name="Daum C."/>
            <person name="Ng V."/>
            <person name="Clum A."/>
            <person name="Steindorff A."/>
            <person name="Ohm R."/>
            <person name="Martin F."/>
            <person name="Silar P."/>
            <person name="Natvig D."/>
            <person name="Lalanne C."/>
            <person name="Gautier V."/>
            <person name="Ament-velasquez S.L."/>
            <person name="Kruys A."/>
            <person name="Hutchinson M.I."/>
            <person name="Powell A.J."/>
            <person name="Barry K."/>
            <person name="Miller A.N."/>
            <person name="Grigoriev I.V."/>
            <person name="Debuchy R."/>
            <person name="Gladieux P."/>
            <person name="Thoren M.H."/>
            <person name="Johannesson H."/>
        </authorList>
    </citation>
    <scope>NUCLEOTIDE SEQUENCE</scope>
    <source>
        <strain evidence="2">SMH3187-1</strain>
    </source>
</reference>
<dbReference type="Proteomes" id="UP001172155">
    <property type="component" value="Unassembled WGS sequence"/>
</dbReference>